<proteinExistence type="inferred from homology"/>
<keyword evidence="3" id="KW-1185">Reference proteome</keyword>
<dbReference type="GO" id="GO:0001042">
    <property type="term" value="F:RNA polymerase I core binding"/>
    <property type="evidence" value="ECO:0007669"/>
    <property type="project" value="TreeGrafter"/>
</dbReference>
<protein>
    <submittedName>
        <fullName evidence="2">Uncharacterized protein</fullName>
    </submittedName>
</protein>
<dbReference type="GeneID" id="114574290"/>
<name>A0A913YW73_EXADI</name>
<dbReference type="GO" id="GO:0001181">
    <property type="term" value="F:RNA polymerase I general transcription initiation factor activity"/>
    <property type="evidence" value="ECO:0007669"/>
    <property type="project" value="InterPro"/>
</dbReference>
<dbReference type="Proteomes" id="UP000887567">
    <property type="component" value="Unplaced"/>
</dbReference>
<comment type="similarity">
    <text evidence="1">Belongs to the RRN3 family.</text>
</comment>
<dbReference type="PANTHER" id="PTHR12790:SF0">
    <property type="entry name" value="RNA POLYMERASE I-SPECIFIC TRANSCRIPTION INITIATION FACTOR RRN3-RELATED"/>
    <property type="match status" value="1"/>
</dbReference>
<evidence type="ECO:0000256" key="1">
    <source>
        <dbReference type="ARBA" id="ARBA00010098"/>
    </source>
</evidence>
<sequence length="136" mass="15650">MTLVSAQTFYLRSCLRMLTKLFLPKVPSGVEPKDFNIKEQEHVFNNAHGGLQAILELVPTTPKFLLPVLSDHFPYIKKHKIFQTSYIKNLLHITHYLPSLRKEILECVVNHVTKIDVSTDIIQHIRLFDLDSKVSG</sequence>
<organism evidence="2 3">
    <name type="scientific">Exaiptasia diaphana</name>
    <name type="common">Tropical sea anemone</name>
    <name type="synonym">Aiptasia pulchella</name>
    <dbReference type="NCBI Taxonomy" id="2652724"/>
    <lineage>
        <taxon>Eukaryota</taxon>
        <taxon>Metazoa</taxon>
        <taxon>Cnidaria</taxon>
        <taxon>Anthozoa</taxon>
        <taxon>Hexacorallia</taxon>
        <taxon>Actiniaria</taxon>
        <taxon>Aiptasiidae</taxon>
        <taxon>Exaiptasia</taxon>
    </lineage>
</organism>
<evidence type="ECO:0000313" key="3">
    <source>
        <dbReference type="Proteomes" id="UP000887567"/>
    </source>
</evidence>
<dbReference type="EnsemblMetazoa" id="XM_028662505.1">
    <property type="protein sequence ID" value="XP_028518306.1"/>
    <property type="gene ID" value="LOC114574290"/>
</dbReference>
<dbReference type="Pfam" id="PF05327">
    <property type="entry name" value="RRN3"/>
    <property type="match status" value="1"/>
</dbReference>
<dbReference type="GO" id="GO:0006361">
    <property type="term" value="P:transcription initiation at RNA polymerase I promoter"/>
    <property type="evidence" value="ECO:0007669"/>
    <property type="project" value="InterPro"/>
</dbReference>
<dbReference type="GO" id="GO:0005634">
    <property type="term" value="C:nucleus"/>
    <property type="evidence" value="ECO:0007669"/>
    <property type="project" value="TreeGrafter"/>
</dbReference>
<dbReference type="RefSeq" id="XP_028518306.1">
    <property type="nucleotide sequence ID" value="XM_028662505.1"/>
</dbReference>
<dbReference type="KEGG" id="epa:114574290"/>
<dbReference type="OrthoDB" id="26970at2759"/>
<reference evidence="2" key="1">
    <citation type="submission" date="2022-11" db="UniProtKB">
        <authorList>
            <consortium name="EnsemblMetazoa"/>
        </authorList>
    </citation>
    <scope>IDENTIFICATION</scope>
</reference>
<dbReference type="AlphaFoldDB" id="A0A913YW73"/>
<dbReference type="PANTHER" id="PTHR12790">
    <property type="entry name" value="TRANSCRIPTION INITIATION FACTOR IA RRN3"/>
    <property type="match status" value="1"/>
</dbReference>
<evidence type="ECO:0000313" key="2">
    <source>
        <dbReference type="EnsemblMetazoa" id="XP_028518306.1"/>
    </source>
</evidence>
<accession>A0A913YW73</accession>
<dbReference type="InterPro" id="IPR007991">
    <property type="entry name" value="RNA_pol_I_trans_ini_fac_RRN3"/>
</dbReference>